<organism evidence="1 2">
    <name type="scientific">Vibrio xiamenensis</name>
    <dbReference type="NCBI Taxonomy" id="861298"/>
    <lineage>
        <taxon>Bacteria</taxon>
        <taxon>Pseudomonadati</taxon>
        <taxon>Pseudomonadota</taxon>
        <taxon>Gammaproteobacteria</taxon>
        <taxon>Vibrionales</taxon>
        <taxon>Vibrionaceae</taxon>
        <taxon>Vibrio</taxon>
    </lineage>
</organism>
<reference evidence="1 2" key="1">
    <citation type="submission" date="2016-10" db="EMBL/GenBank/DDBJ databases">
        <authorList>
            <person name="de Groot N.N."/>
        </authorList>
    </citation>
    <scope>NUCLEOTIDE SEQUENCE [LARGE SCALE GENOMIC DNA]</scope>
    <source>
        <strain evidence="1 2">CGMCC 1.10228</strain>
    </source>
</reference>
<dbReference type="OrthoDB" id="5890812at2"/>
<gene>
    <name evidence="1" type="ORF">SAMN04488136_10695</name>
</gene>
<accession>A0A1G7YWF1</accession>
<dbReference type="AlphaFoldDB" id="A0A1G7YWF1"/>
<dbReference type="Proteomes" id="UP000198854">
    <property type="component" value="Unassembled WGS sequence"/>
</dbReference>
<evidence type="ECO:0000313" key="1">
    <source>
        <dbReference type="EMBL" id="SDH00902.1"/>
    </source>
</evidence>
<evidence type="ECO:0000313" key="2">
    <source>
        <dbReference type="Proteomes" id="UP000198854"/>
    </source>
</evidence>
<name>A0A1G7YWF1_9VIBR</name>
<sequence length="64" mass="7062">MTDTPIPLCCPLCGHDEYLLSDNNQFLCAKCGAYFEDITQVTQSIRFTAPLTLLPTTPNATLCH</sequence>
<protein>
    <submittedName>
        <fullName evidence="1">Uncharacterized protein</fullName>
    </submittedName>
</protein>
<dbReference type="EMBL" id="FNDD01000006">
    <property type="protein sequence ID" value="SDH00902.1"/>
    <property type="molecule type" value="Genomic_DNA"/>
</dbReference>
<keyword evidence="2" id="KW-1185">Reference proteome</keyword>
<proteinExistence type="predicted"/>